<sequence>MLWKEQRLQCKEYVRLNGAGFARSVVPGPSRALRLLDAVQPSPLRNQREELIKTHLSQIRCILFLLLLIVSGTPGPLEWQLTCELTSRDNLGKWLVRAPEQHFEGRSNRQTNRRTEISARKNIQTHDVNVVRHIDP</sequence>
<gene>
    <name evidence="1" type="ORF">F2P81_015190</name>
</gene>
<organism evidence="1 2">
    <name type="scientific">Scophthalmus maximus</name>
    <name type="common">Turbot</name>
    <name type="synonym">Psetta maxima</name>
    <dbReference type="NCBI Taxonomy" id="52904"/>
    <lineage>
        <taxon>Eukaryota</taxon>
        <taxon>Metazoa</taxon>
        <taxon>Chordata</taxon>
        <taxon>Craniata</taxon>
        <taxon>Vertebrata</taxon>
        <taxon>Euteleostomi</taxon>
        <taxon>Actinopterygii</taxon>
        <taxon>Neopterygii</taxon>
        <taxon>Teleostei</taxon>
        <taxon>Neoteleostei</taxon>
        <taxon>Acanthomorphata</taxon>
        <taxon>Carangaria</taxon>
        <taxon>Pleuronectiformes</taxon>
        <taxon>Pleuronectoidei</taxon>
        <taxon>Scophthalmidae</taxon>
        <taxon>Scophthalmus</taxon>
    </lineage>
</organism>
<evidence type="ECO:0000313" key="1">
    <source>
        <dbReference type="EMBL" id="KAF0032900.1"/>
    </source>
</evidence>
<dbReference type="Proteomes" id="UP000438429">
    <property type="component" value="Unassembled WGS sequence"/>
</dbReference>
<dbReference type="AlphaFoldDB" id="A0A6A4SLY4"/>
<comment type="caution">
    <text evidence="1">The sequence shown here is derived from an EMBL/GenBank/DDBJ whole genome shotgun (WGS) entry which is preliminary data.</text>
</comment>
<reference evidence="1 2" key="1">
    <citation type="submission" date="2019-06" db="EMBL/GenBank/DDBJ databases">
        <title>Draft genomes of female and male turbot (Scophthalmus maximus).</title>
        <authorList>
            <person name="Xu H."/>
            <person name="Xu X.-W."/>
            <person name="Shao C."/>
            <person name="Chen S."/>
        </authorList>
    </citation>
    <scope>NUCLEOTIDE SEQUENCE [LARGE SCALE GENOMIC DNA]</scope>
    <source>
        <strain evidence="1">Ysfricsl-2016a</strain>
        <tissue evidence="1">Blood</tissue>
    </source>
</reference>
<accession>A0A6A4SLY4</accession>
<evidence type="ECO:0000313" key="2">
    <source>
        <dbReference type="Proteomes" id="UP000438429"/>
    </source>
</evidence>
<protein>
    <submittedName>
        <fullName evidence="1">Uncharacterized protein</fullName>
    </submittedName>
</protein>
<dbReference type="EMBL" id="VEVO01000013">
    <property type="protein sequence ID" value="KAF0032900.1"/>
    <property type="molecule type" value="Genomic_DNA"/>
</dbReference>
<proteinExistence type="predicted"/>
<name>A0A6A4SLY4_SCOMX</name>